<dbReference type="Proteomes" id="UP001174909">
    <property type="component" value="Unassembled WGS sequence"/>
</dbReference>
<keyword evidence="5" id="KW-1185">Reference proteome</keyword>
<keyword evidence="2" id="KW-0808">Transferase</keyword>
<reference evidence="4" key="1">
    <citation type="submission" date="2023-03" db="EMBL/GenBank/DDBJ databases">
        <authorList>
            <person name="Steffen K."/>
            <person name="Cardenas P."/>
        </authorList>
    </citation>
    <scope>NUCLEOTIDE SEQUENCE</scope>
</reference>
<proteinExistence type="inferred from homology"/>
<dbReference type="InterPro" id="IPR000863">
    <property type="entry name" value="Sulfotransferase_dom"/>
</dbReference>
<dbReference type="InterPro" id="IPR027417">
    <property type="entry name" value="P-loop_NTPase"/>
</dbReference>
<gene>
    <name evidence="4" type="ORF">GBAR_LOCUS1713</name>
</gene>
<accession>A0AA35QXU4</accession>
<evidence type="ECO:0000256" key="2">
    <source>
        <dbReference type="ARBA" id="ARBA00022679"/>
    </source>
</evidence>
<comment type="similarity">
    <text evidence="1">Belongs to the sulfotransferase 1 family.</text>
</comment>
<dbReference type="AlphaFoldDB" id="A0AA35QXU4"/>
<sequence>MHSMERRDRFLLPRLSSERWQELQSFHLKDGDVFIAGFPKSGTTWMQQIVKLLRSGGDVRLDRAIPWLEVLDSDFGKRLGFTPDMATSSDIISPRAFKTHFPYELVPGGLPHTTPAKYIYVMRNPKDVCVSYWHHRNFIGTYAWDEHFSEFVSIGAKWGGWFYHILGWWKHRDSPNILYIKYKDLKTDPLTAISTIAQFIGIQNMTDELLQNTLQKSSFSSMKADLSCNNSWLFRSGLLFEKAGSGEFIRNGEVGSWRDQFSEEQSKVFDDLFANKMSGSGVML</sequence>
<dbReference type="EMBL" id="CASHTH010000248">
    <property type="protein sequence ID" value="CAI7995552.1"/>
    <property type="molecule type" value="Genomic_DNA"/>
</dbReference>
<evidence type="ECO:0000256" key="1">
    <source>
        <dbReference type="ARBA" id="ARBA00005771"/>
    </source>
</evidence>
<evidence type="ECO:0000259" key="3">
    <source>
        <dbReference type="Pfam" id="PF00685"/>
    </source>
</evidence>
<organism evidence="4 5">
    <name type="scientific">Geodia barretti</name>
    <name type="common">Barrett's horny sponge</name>
    <dbReference type="NCBI Taxonomy" id="519541"/>
    <lineage>
        <taxon>Eukaryota</taxon>
        <taxon>Metazoa</taxon>
        <taxon>Porifera</taxon>
        <taxon>Demospongiae</taxon>
        <taxon>Heteroscleromorpha</taxon>
        <taxon>Tetractinellida</taxon>
        <taxon>Astrophorina</taxon>
        <taxon>Geodiidae</taxon>
        <taxon>Geodia</taxon>
    </lineage>
</organism>
<dbReference type="Pfam" id="PF00685">
    <property type="entry name" value="Sulfotransfer_1"/>
    <property type="match status" value="1"/>
</dbReference>
<dbReference type="SUPFAM" id="SSF52540">
    <property type="entry name" value="P-loop containing nucleoside triphosphate hydrolases"/>
    <property type="match status" value="1"/>
</dbReference>
<evidence type="ECO:0000313" key="5">
    <source>
        <dbReference type="Proteomes" id="UP001174909"/>
    </source>
</evidence>
<evidence type="ECO:0000313" key="4">
    <source>
        <dbReference type="EMBL" id="CAI7995552.1"/>
    </source>
</evidence>
<dbReference type="Gene3D" id="3.40.50.300">
    <property type="entry name" value="P-loop containing nucleotide triphosphate hydrolases"/>
    <property type="match status" value="1"/>
</dbReference>
<name>A0AA35QXU4_GEOBA</name>
<feature type="domain" description="Sulfotransferase" evidence="3">
    <location>
        <begin position="30"/>
        <end position="281"/>
    </location>
</feature>
<dbReference type="GO" id="GO:0008146">
    <property type="term" value="F:sulfotransferase activity"/>
    <property type="evidence" value="ECO:0007669"/>
    <property type="project" value="InterPro"/>
</dbReference>
<protein>
    <submittedName>
        <fullName evidence="4">Sulfotransferase 1C2</fullName>
    </submittedName>
</protein>
<comment type="caution">
    <text evidence="4">The sequence shown here is derived from an EMBL/GenBank/DDBJ whole genome shotgun (WGS) entry which is preliminary data.</text>
</comment>
<dbReference type="PANTHER" id="PTHR11783">
    <property type="entry name" value="SULFOTRANSFERASE SULT"/>
    <property type="match status" value="1"/>
</dbReference>